<feature type="domain" description="Caspase family p20" evidence="20">
    <location>
        <begin position="164"/>
        <end position="296"/>
    </location>
</feature>
<dbReference type="FunFam" id="3.40.50.1460:FF:000012">
    <property type="entry name" value="Caspase 9"/>
    <property type="match status" value="1"/>
</dbReference>
<keyword evidence="3" id="KW-0645">Protease</keyword>
<dbReference type="PROSITE" id="PS01122">
    <property type="entry name" value="CASPASE_CYS"/>
    <property type="match status" value="1"/>
</dbReference>
<dbReference type="SMART" id="SM00114">
    <property type="entry name" value="CARD"/>
    <property type="match status" value="1"/>
</dbReference>
<feature type="domain" description="CARD" evidence="21">
    <location>
        <begin position="1"/>
        <end position="90"/>
    </location>
</feature>
<dbReference type="InterPro" id="IPR001309">
    <property type="entry name" value="Pept_C14_p20"/>
</dbReference>
<evidence type="ECO:0000259" key="19">
    <source>
        <dbReference type="PROSITE" id="PS50207"/>
    </source>
</evidence>
<evidence type="ECO:0000256" key="18">
    <source>
        <dbReference type="SAM" id="MobiDB-lite"/>
    </source>
</evidence>
<dbReference type="Pfam" id="PF00656">
    <property type="entry name" value="Peptidase_C14"/>
    <property type="match status" value="1"/>
</dbReference>
<dbReference type="CDD" id="cd08326">
    <property type="entry name" value="CARD_CASP9"/>
    <property type="match status" value="1"/>
</dbReference>
<dbReference type="InterPro" id="IPR015917">
    <property type="entry name" value="Pept_C14A"/>
</dbReference>
<feature type="active site" evidence="16">
    <location>
        <position position="242"/>
    </location>
</feature>
<dbReference type="GO" id="GO:0005829">
    <property type="term" value="C:cytosol"/>
    <property type="evidence" value="ECO:0007669"/>
    <property type="project" value="UniProtKB-ARBA"/>
</dbReference>
<dbReference type="PIRSF" id="PIRSF038001">
    <property type="entry name" value="Caspase_ICE"/>
    <property type="match status" value="1"/>
</dbReference>
<evidence type="ECO:0000256" key="3">
    <source>
        <dbReference type="ARBA" id="ARBA00022670"/>
    </source>
</evidence>
<feature type="region of interest" description="Disordered" evidence="18">
    <location>
        <begin position="302"/>
        <end position="336"/>
    </location>
</feature>
<comment type="similarity">
    <text evidence="1 17">Belongs to the peptidase C14A family.</text>
</comment>
<keyword evidence="2" id="KW-0597">Phosphoprotein</keyword>
<keyword evidence="23" id="KW-1185">Reference proteome</keyword>
<dbReference type="PROSITE" id="PS01121">
    <property type="entry name" value="CASPASE_HIS"/>
    <property type="match status" value="1"/>
</dbReference>
<dbReference type="PANTHER" id="PTHR47901">
    <property type="entry name" value="CASPASE RECRUITMENT DOMAIN-CONTAINING PROTEIN 18"/>
    <property type="match status" value="1"/>
</dbReference>
<dbReference type="Proteomes" id="UP001066276">
    <property type="component" value="Chromosome 6"/>
</dbReference>
<keyword evidence="7" id="KW-0832">Ubl conjugation</keyword>
<evidence type="ECO:0000256" key="7">
    <source>
        <dbReference type="ARBA" id="ARBA00022843"/>
    </source>
</evidence>
<feature type="active site" evidence="16">
    <location>
        <position position="292"/>
    </location>
</feature>
<feature type="compositionally biased region" description="Polar residues" evidence="18">
    <location>
        <begin position="311"/>
        <end position="321"/>
    </location>
</feature>
<dbReference type="Gene3D" id="3.40.50.1460">
    <property type="match status" value="1"/>
</dbReference>
<evidence type="ECO:0000256" key="9">
    <source>
        <dbReference type="ARBA" id="ARBA00052019"/>
    </source>
</evidence>
<dbReference type="Gene3D" id="1.10.533.10">
    <property type="entry name" value="Death Domain, Fas"/>
    <property type="match status" value="1"/>
</dbReference>
<dbReference type="InterPro" id="IPR042147">
    <property type="entry name" value="CARD_CASP9"/>
</dbReference>
<keyword evidence="5" id="KW-0378">Hydrolase</keyword>
<accession>A0AAV7QVM4</accession>
<evidence type="ECO:0000256" key="8">
    <source>
        <dbReference type="ARBA" id="ARBA00023145"/>
    </source>
</evidence>
<dbReference type="InterPro" id="IPR001315">
    <property type="entry name" value="CARD"/>
</dbReference>
<dbReference type="FunFam" id="1.10.533.10:FF:000041">
    <property type="entry name" value="Caspase 9"/>
    <property type="match status" value="1"/>
</dbReference>
<dbReference type="GO" id="GO:0006974">
    <property type="term" value="P:DNA damage response"/>
    <property type="evidence" value="ECO:0007669"/>
    <property type="project" value="UniProtKB-ARBA"/>
</dbReference>
<dbReference type="SMART" id="SM00115">
    <property type="entry name" value="CASc"/>
    <property type="match status" value="1"/>
</dbReference>
<dbReference type="GO" id="GO:0006508">
    <property type="term" value="P:proteolysis"/>
    <property type="evidence" value="ECO:0007669"/>
    <property type="project" value="UniProtKB-KW"/>
</dbReference>
<evidence type="ECO:0000256" key="4">
    <source>
        <dbReference type="ARBA" id="ARBA00022703"/>
    </source>
</evidence>
<comment type="caution">
    <text evidence="22">The sequence shown here is derived from an EMBL/GenBank/DDBJ whole genome shotgun (WGS) entry which is preliminary data.</text>
</comment>
<keyword evidence="4" id="KW-0053">Apoptosis</keyword>
<dbReference type="InterPro" id="IPR011600">
    <property type="entry name" value="Pept_C14_caspase"/>
</dbReference>
<dbReference type="AlphaFoldDB" id="A0AAV7QVM4"/>
<evidence type="ECO:0000256" key="12">
    <source>
        <dbReference type="ARBA" id="ARBA00068175"/>
    </source>
</evidence>
<dbReference type="InterPro" id="IPR016129">
    <property type="entry name" value="Caspase_his_AS"/>
</dbReference>
<dbReference type="InterPro" id="IPR029030">
    <property type="entry name" value="Caspase-like_dom_sf"/>
</dbReference>
<dbReference type="GO" id="GO:0009411">
    <property type="term" value="P:response to UV"/>
    <property type="evidence" value="ECO:0007669"/>
    <property type="project" value="UniProtKB-ARBA"/>
</dbReference>
<dbReference type="InterPro" id="IPR002398">
    <property type="entry name" value="Pept_C14"/>
</dbReference>
<gene>
    <name evidence="22" type="ORF">NDU88_008802</name>
</gene>
<dbReference type="Pfam" id="PF00619">
    <property type="entry name" value="CARD"/>
    <property type="match status" value="1"/>
</dbReference>
<comment type="function">
    <text evidence="10">Involved in the activation cascade of caspases responsible for apoptosis execution. Binding of caspase-9 to Apaf-1 leads to activation of the protease which then cleaves and activates effector caspases caspase-3 (CASP3) or caspase-7 (CASP7). Promotes DNA damage-induced apoptosis in a ABL1/c-Abl-dependent manner. Proteolytically cleaves poly(ADP-ribose) polymerase (PARP). Cleaves BIRC6 following inhibition of BIRC6-caspase binding by DIABLO/SMAC.</text>
</comment>
<dbReference type="EMBL" id="JANPWB010000010">
    <property type="protein sequence ID" value="KAJ1142488.1"/>
    <property type="molecule type" value="Genomic_DNA"/>
</dbReference>
<dbReference type="InterPro" id="IPR033139">
    <property type="entry name" value="Caspase_cys_AS"/>
</dbReference>
<evidence type="ECO:0000256" key="14">
    <source>
        <dbReference type="ARBA" id="ARBA00082045"/>
    </source>
</evidence>
<dbReference type="GO" id="GO:0043065">
    <property type="term" value="P:positive regulation of apoptotic process"/>
    <property type="evidence" value="ECO:0007669"/>
    <property type="project" value="UniProtKB-ARBA"/>
</dbReference>
<evidence type="ECO:0000256" key="16">
    <source>
        <dbReference type="PIRSR" id="PIRSR038001-1"/>
    </source>
</evidence>
<evidence type="ECO:0000256" key="13">
    <source>
        <dbReference type="ARBA" id="ARBA00080357"/>
    </source>
</evidence>
<dbReference type="PROSITE" id="PS50207">
    <property type="entry name" value="CASPASE_P10"/>
    <property type="match status" value="1"/>
</dbReference>
<evidence type="ECO:0000256" key="1">
    <source>
        <dbReference type="ARBA" id="ARBA00010134"/>
    </source>
</evidence>
<dbReference type="InterPro" id="IPR002138">
    <property type="entry name" value="Pept_C14_p10"/>
</dbReference>
<evidence type="ECO:0000256" key="15">
    <source>
        <dbReference type="ARBA" id="ARBA00082181"/>
    </source>
</evidence>
<evidence type="ECO:0000313" key="23">
    <source>
        <dbReference type="Proteomes" id="UP001066276"/>
    </source>
</evidence>
<dbReference type="GO" id="GO:0006915">
    <property type="term" value="P:apoptotic process"/>
    <property type="evidence" value="ECO:0007669"/>
    <property type="project" value="UniProtKB-KW"/>
</dbReference>
<proteinExistence type="inferred from homology"/>
<keyword evidence="6" id="KW-0788">Thiol protease</keyword>
<name>A0AAV7QVM4_PLEWA</name>
<dbReference type="EC" id="3.4.22.62" evidence="11"/>
<evidence type="ECO:0000256" key="11">
    <source>
        <dbReference type="ARBA" id="ARBA00066478"/>
    </source>
</evidence>
<dbReference type="PROSITE" id="PS50209">
    <property type="entry name" value="CARD"/>
    <property type="match status" value="1"/>
</dbReference>
<dbReference type="CDD" id="cd00032">
    <property type="entry name" value="CASc"/>
    <property type="match status" value="1"/>
</dbReference>
<organism evidence="22 23">
    <name type="scientific">Pleurodeles waltl</name>
    <name type="common">Iberian ribbed newt</name>
    <dbReference type="NCBI Taxonomy" id="8319"/>
    <lineage>
        <taxon>Eukaryota</taxon>
        <taxon>Metazoa</taxon>
        <taxon>Chordata</taxon>
        <taxon>Craniata</taxon>
        <taxon>Vertebrata</taxon>
        <taxon>Euteleostomi</taxon>
        <taxon>Amphibia</taxon>
        <taxon>Batrachia</taxon>
        <taxon>Caudata</taxon>
        <taxon>Salamandroidea</taxon>
        <taxon>Salamandridae</taxon>
        <taxon>Pleurodelinae</taxon>
        <taxon>Pleurodeles</taxon>
    </lineage>
</organism>
<reference evidence="22" key="1">
    <citation type="journal article" date="2022" name="bioRxiv">
        <title>Sequencing and chromosome-scale assembly of the giantPleurodeles waltlgenome.</title>
        <authorList>
            <person name="Brown T."/>
            <person name="Elewa A."/>
            <person name="Iarovenko S."/>
            <person name="Subramanian E."/>
            <person name="Araus A.J."/>
            <person name="Petzold A."/>
            <person name="Susuki M."/>
            <person name="Suzuki K.-i.T."/>
            <person name="Hayashi T."/>
            <person name="Toyoda A."/>
            <person name="Oliveira C."/>
            <person name="Osipova E."/>
            <person name="Leigh N.D."/>
            <person name="Simon A."/>
            <person name="Yun M.H."/>
        </authorList>
    </citation>
    <scope>NUCLEOTIDE SEQUENCE</scope>
    <source>
        <strain evidence="22">20211129_DDA</strain>
        <tissue evidence="22">Liver</tissue>
    </source>
</reference>
<keyword evidence="8" id="KW-0865">Zymogen</keyword>
<comment type="catalytic activity">
    <reaction evidence="9">
        <text>Strict requirement for an Asp residue at position P1 and with a marked preference for His at position P2. It has a preferred cleavage sequence of Leu-Gly-His-Asp-|-Xaa.</text>
        <dbReference type="EC" id="3.4.22.62"/>
    </reaction>
</comment>
<protein>
    <recommendedName>
        <fullName evidence="12">Caspase-9</fullName>
        <ecNumber evidence="11">3.4.22.62</ecNumber>
    </recommendedName>
    <alternativeName>
        <fullName evidence="15">Apoptotic protease Mch-6</fullName>
    </alternativeName>
    <alternativeName>
        <fullName evidence="14">Apoptotic protease-activating factor 3</fullName>
    </alternativeName>
    <alternativeName>
        <fullName evidence="13">ICE-like apoptotic protease 6</fullName>
    </alternativeName>
</protein>
<evidence type="ECO:0000256" key="2">
    <source>
        <dbReference type="ARBA" id="ARBA00022553"/>
    </source>
</evidence>
<sequence>MDELQRSLLQRNRLRLVTQLQVSDLWDLLLQKGLFSQDMIEDIRRAGTRRDQARQLVIDLQTRGSLAFPLFVECLEETGQTELAELLREGCRKQKLDPIHIRPIEMLMPAPKHDMMSKKELPYQSASTQLRETQRIKEAKGAGDVIEGNNRKNSDKVYILEADPCGFCLIINNVIFEEHTDLSPRNGSNIDCQKLRNRFTAFHFEVLIRENLTGKEIHKELQTLAAMDHSQLDCCVVVILSHGCETRHSQLPGGVYGTDGISVPVERVVTYFDGQHCPTLRGKPKLFFIQACGGSGRDRGFQMDSAAPDISDQSATVQSDATPFGTHAGGQDQPDAVASLPTPSDVLVSYSTFPGFVSWRDHNIGTWYVETLDLVLAENADSEDLQTLLVMVSHAVASKGAYKQIPGYFNFLRKRFFFNTT</sequence>
<dbReference type="PROSITE" id="PS50208">
    <property type="entry name" value="CASPASE_P20"/>
    <property type="match status" value="1"/>
</dbReference>
<evidence type="ECO:0000256" key="10">
    <source>
        <dbReference type="ARBA" id="ARBA00053852"/>
    </source>
</evidence>
<evidence type="ECO:0000256" key="6">
    <source>
        <dbReference type="ARBA" id="ARBA00022807"/>
    </source>
</evidence>
<evidence type="ECO:0000259" key="20">
    <source>
        <dbReference type="PROSITE" id="PS50208"/>
    </source>
</evidence>
<evidence type="ECO:0000259" key="21">
    <source>
        <dbReference type="PROSITE" id="PS50209"/>
    </source>
</evidence>
<dbReference type="SUPFAM" id="SSF47986">
    <property type="entry name" value="DEATH domain"/>
    <property type="match status" value="1"/>
</dbReference>
<evidence type="ECO:0000256" key="5">
    <source>
        <dbReference type="ARBA" id="ARBA00022801"/>
    </source>
</evidence>
<dbReference type="PANTHER" id="PTHR47901:SF8">
    <property type="entry name" value="CASPASE-3"/>
    <property type="match status" value="1"/>
</dbReference>
<evidence type="ECO:0000313" key="22">
    <source>
        <dbReference type="EMBL" id="KAJ1142488.1"/>
    </source>
</evidence>
<dbReference type="SUPFAM" id="SSF52129">
    <property type="entry name" value="Caspase-like"/>
    <property type="match status" value="1"/>
</dbReference>
<feature type="domain" description="Caspase family p10" evidence="19">
    <location>
        <begin position="336"/>
        <end position="420"/>
    </location>
</feature>
<dbReference type="PRINTS" id="PR00376">
    <property type="entry name" value="IL1BCENZYME"/>
</dbReference>
<dbReference type="InterPro" id="IPR011029">
    <property type="entry name" value="DEATH-like_dom_sf"/>
</dbReference>
<evidence type="ECO:0000256" key="17">
    <source>
        <dbReference type="RuleBase" id="RU003971"/>
    </source>
</evidence>
<dbReference type="GO" id="GO:0004197">
    <property type="term" value="F:cysteine-type endopeptidase activity"/>
    <property type="evidence" value="ECO:0007669"/>
    <property type="project" value="InterPro"/>
</dbReference>